<keyword evidence="9" id="KW-0829">Tyrosine-protein kinase</keyword>
<dbReference type="Pfam" id="PF10609">
    <property type="entry name" value="ParA"/>
    <property type="match status" value="1"/>
</dbReference>
<dbReference type="InterPro" id="IPR050445">
    <property type="entry name" value="Bact_polysacc_biosynth/exp"/>
</dbReference>
<keyword evidence="5" id="KW-0547">Nucleotide-binding</keyword>
<keyword evidence="6 12" id="KW-0418">Kinase</keyword>
<dbReference type="CDD" id="cd05387">
    <property type="entry name" value="BY-kinase"/>
    <property type="match status" value="1"/>
</dbReference>
<dbReference type="PATRIC" id="fig|1423759.3.peg.1944"/>
<dbReference type="Proteomes" id="UP000051448">
    <property type="component" value="Unassembled WGS sequence"/>
</dbReference>
<dbReference type="SUPFAM" id="SSF52540">
    <property type="entry name" value="P-loop containing nucleoside triphosphate hydrolases"/>
    <property type="match status" value="1"/>
</dbReference>
<gene>
    <name evidence="12" type="ORF">FC92_GL001861</name>
</gene>
<proteinExistence type="inferred from homology"/>
<dbReference type="STRING" id="1423759.FC92_GL001861"/>
<dbReference type="GO" id="GO:0005524">
    <property type="term" value="F:ATP binding"/>
    <property type="evidence" value="ECO:0007669"/>
    <property type="project" value="UniProtKB-KW"/>
</dbReference>
<sequence>MFGFKNKMKKKNELSMDSMQNGVEMISAADPSSVIAEQFKTVRTNIQFSNADHSYRNILLTSSMASEGKSTIAANLAVTFANQGLRTLLVDADMRRPTINATFSIANPKGLTNYLTDRDFDVNQAIYETSVENLFVMPSGPVPPNPAELLNSKRMDLLIKALSEQLDLVIYDAPPLLSVTDAQVLSTKVEGTILVTRQNTTEKDAVKHAVDLLKHVNANIIGSIYNDVRSEGGSGYYGYYGYGYYGKSDKEQKNS</sequence>
<evidence type="ECO:0000256" key="4">
    <source>
        <dbReference type="ARBA" id="ARBA00022679"/>
    </source>
</evidence>
<evidence type="ECO:0000256" key="2">
    <source>
        <dbReference type="ARBA" id="ARBA00007316"/>
    </source>
</evidence>
<dbReference type="GO" id="GO:0042802">
    <property type="term" value="F:identical protein binding"/>
    <property type="evidence" value="ECO:0007669"/>
    <property type="project" value="UniProtKB-ARBA"/>
</dbReference>
<dbReference type="InterPro" id="IPR033756">
    <property type="entry name" value="YlxH/NBP35"/>
</dbReference>
<keyword evidence="8" id="KW-0972">Capsule biogenesis/degradation</keyword>
<evidence type="ECO:0000256" key="6">
    <source>
        <dbReference type="ARBA" id="ARBA00022777"/>
    </source>
</evidence>
<dbReference type="PANTHER" id="PTHR32309">
    <property type="entry name" value="TYROSINE-PROTEIN KINASE"/>
    <property type="match status" value="1"/>
</dbReference>
<dbReference type="OrthoDB" id="9794577at2"/>
<dbReference type="RefSeq" id="WP_057869113.1">
    <property type="nucleotide sequence ID" value="NZ_AZDX01000006.1"/>
</dbReference>
<evidence type="ECO:0000313" key="13">
    <source>
        <dbReference type="Proteomes" id="UP000051448"/>
    </source>
</evidence>
<dbReference type="NCBIfam" id="TIGR01007">
    <property type="entry name" value="eps_fam"/>
    <property type="match status" value="1"/>
</dbReference>
<dbReference type="GO" id="GO:0000271">
    <property type="term" value="P:polysaccharide biosynthetic process"/>
    <property type="evidence" value="ECO:0007669"/>
    <property type="project" value="UniProtKB-KW"/>
</dbReference>
<dbReference type="FunFam" id="3.40.50.300:FF:000527">
    <property type="entry name" value="Tyrosine-protein kinase etk"/>
    <property type="match status" value="1"/>
</dbReference>
<keyword evidence="7" id="KW-0067">ATP-binding</keyword>
<keyword evidence="4" id="KW-0808">Transferase</keyword>
<dbReference type="InterPro" id="IPR005702">
    <property type="entry name" value="Wzc-like_C"/>
</dbReference>
<name>A0A0R1MHH2_9LACO</name>
<keyword evidence="10" id="KW-0270">Exopolysaccharide synthesis</keyword>
<dbReference type="InterPro" id="IPR027417">
    <property type="entry name" value="P-loop_NTPase"/>
</dbReference>
<evidence type="ECO:0000256" key="8">
    <source>
        <dbReference type="ARBA" id="ARBA00022903"/>
    </source>
</evidence>
<reference evidence="12 13" key="1">
    <citation type="journal article" date="2015" name="Genome Announc.">
        <title>Expanding the biotechnology potential of lactobacilli through comparative genomics of 213 strains and associated genera.</title>
        <authorList>
            <person name="Sun Z."/>
            <person name="Harris H.M."/>
            <person name="McCann A."/>
            <person name="Guo C."/>
            <person name="Argimon S."/>
            <person name="Zhang W."/>
            <person name="Yang X."/>
            <person name="Jeffery I.B."/>
            <person name="Cooney J.C."/>
            <person name="Kagawa T.F."/>
            <person name="Liu W."/>
            <person name="Song Y."/>
            <person name="Salvetti E."/>
            <person name="Wrobel A."/>
            <person name="Rasinkangas P."/>
            <person name="Parkhill J."/>
            <person name="Rea M.C."/>
            <person name="O'Sullivan O."/>
            <person name="Ritari J."/>
            <person name="Douillard F.P."/>
            <person name="Paul Ross R."/>
            <person name="Yang R."/>
            <person name="Briner A.E."/>
            <person name="Felis G.E."/>
            <person name="de Vos W.M."/>
            <person name="Barrangou R."/>
            <person name="Klaenhammer T.R."/>
            <person name="Caufield P.W."/>
            <person name="Cui Y."/>
            <person name="Zhang H."/>
            <person name="O'Toole P.W."/>
        </authorList>
    </citation>
    <scope>NUCLEOTIDE SEQUENCE [LARGE SCALE GENOMIC DNA]</scope>
    <source>
        <strain evidence="12 13">DSM 19519</strain>
    </source>
</reference>
<comment type="catalytic activity">
    <reaction evidence="11">
        <text>L-tyrosyl-[protein] + ATP = O-phospho-L-tyrosyl-[protein] + ADP + H(+)</text>
        <dbReference type="Rhea" id="RHEA:10596"/>
        <dbReference type="Rhea" id="RHEA-COMP:10136"/>
        <dbReference type="Rhea" id="RHEA-COMP:20101"/>
        <dbReference type="ChEBI" id="CHEBI:15378"/>
        <dbReference type="ChEBI" id="CHEBI:30616"/>
        <dbReference type="ChEBI" id="CHEBI:46858"/>
        <dbReference type="ChEBI" id="CHEBI:61978"/>
        <dbReference type="ChEBI" id="CHEBI:456216"/>
        <dbReference type="EC" id="2.7.10.2"/>
    </reaction>
</comment>
<evidence type="ECO:0000313" key="12">
    <source>
        <dbReference type="EMBL" id="KRL07472.1"/>
    </source>
</evidence>
<comment type="similarity">
    <text evidence="2">Belongs to the CpsD/CapB family.</text>
</comment>
<evidence type="ECO:0000256" key="9">
    <source>
        <dbReference type="ARBA" id="ARBA00023137"/>
    </source>
</evidence>
<dbReference type="PANTHER" id="PTHR32309:SF13">
    <property type="entry name" value="FERRIC ENTEROBACTIN TRANSPORT PROTEIN FEPE"/>
    <property type="match status" value="1"/>
</dbReference>
<dbReference type="AlphaFoldDB" id="A0A0R1MHH2"/>
<dbReference type="GeneID" id="98310836"/>
<evidence type="ECO:0000256" key="3">
    <source>
        <dbReference type="ARBA" id="ARBA00011903"/>
    </source>
</evidence>
<dbReference type="Gene3D" id="3.40.50.300">
    <property type="entry name" value="P-loop containing nucleotide triphosphate hydrolases"/>
    <property type="match status" value="1"/>
</dbReference>
<accession>A0A0R1MHH2</accession>
<dbReference type="EMBL" id="AZDX01000006">
    <property type="protein sequence ID" value="KRL07472.1"/>
    <property type="molecule type" value="Genomic_DNA"/>
</dbReference>
<evidence type="ECO:0000256" key="7">
    <source>
        <dbReference type="ARBA" id="ARBA00022840"/>
    </source>
</evidence>
<dbReference type="GO" id="GO:0004715">
    <property type="term" value="F:non-membrane spanning protein tyrosine kinase activity"/>
    <property type="evidence" value="ECO:0007669"/>
    <property type="project" value="UniProtKB-EC"/>
</dbReference>
<comment type="pathway">
    <text evidence="1">Capsule biogenesis; capsule polysaccharide biosynthesis.</text>
</comment>
<protein>
    <recommendedName>
        <fullName evidence="3">non-specific protein-tyrosine kinase</fullName>
        <ecNumber evidence="3">2.7.10.2</ecNumber>
    </recommendedName>
</protein>
<evidence type="ECO:0000256" key="11">
    <source>
        <dbReference type="ARBA" id="ARBA00051245"/>
    </source>
</evidence>
<evidence type="ECO:0000256" key="10">
    <source>
        <dbReference type="ARBA" id="ARBA00023169"/>
    </source>
</evidence>
<dbReference type="EC" id="2.7.10.2" evidence="3"/>
<dbReference type="GO" id="GO:0005886">
    <property type="term" value="C:plasma membrane"/>
    <property type="evidence" value="ECO:0007669"/>
    <property type="project" value="TreeGrafter"/>
</dbReference>
<keyword evidence="13" id="KW-1185">Reference proteome</keyword>
<evidence type="ECO:0000256" key="1">
    <source>
        <dbReference type="ARBA" id="ARBA00005132"/>
    </source>
</evidence>
<organism evidence="12 13">
    <name type="scientific">Liquorilactobacillus hordei DSM 19519</name>
    <dbReference type="NCBI Taxonomy" id="1423759"/>
    <lineage>
        <taxon>Bacteria</taxon>
        <taxon>Bacillati</taxon>
        <taxon>Bacillota</taxon>
        <taxon>Bacilli</taxon>
        <taxon>Lactobacillales</taxon>
        <taxon>Lactobacillaceae</taxon>
        <taxon>Liquorilactobacillus</taxon>
    </lineage>
</organism>
<evidence type="ECO:0000256" key="5">
    <source>
        <dbReference type="ARBA" id="ARBA00022741"/>
    </source>
</evidence>
<comment type="caution">
    <text evidence="12">The sequence shown here is derived from an EMBL/GenBank/DDBJ whole genome shotgun (WGS) entry which is preliminary data.</text>
</comment>